<keyword evidence="1" id="KW-0812">Transmembrane</keyword>
<sequence>MRDRADLQLSRRETRDRSLVLLIVGAVLLMPPVASIFLLDSTVFGIPILIFYIFSVWFALIIGAAILAKPLGRMDYRSQSDTSSDQDG</sequence>
<evidence type="ECO:0000313" key="2">
    <source>
        <dbReference type="EMBL" id="RVU38240.1"/>
    </source>
</evidence>
<dbReference type="AlphaFoldDB" id="A0A437QUP1"/>
<name>A0A437QUP1_9PROT</name>
<organism evidence="2 3">
    <name type="scientific">Hwanghaeella grinnelliae</name>
    <dbReference type="NCBI Taxonomy" id="2500179"/>
    <lineage>
        <taxon>Bacteria</taxon>
        <taxon>Pseudomonadati</taxon>
        <taxon>Pseudomonadota</taxon>
        <taxon>Alphaproteobacteria</taxon>
        <taxon>Rhodospirillales</taxon>
        <taxon>Rhodospirillaceae</taxon>
        <taxon>Hwanghaeella</taxon>
    </lineage>
</organism>
<dbReference type="OrthoDB" id="7359752at2"/>
<feature type="transmembrane region" description="Helical" evidence="1">
    <location>
        <begin position="20"/>
        <end position="38"/>
    </location>
</feature>
<keyword evidence="1" id="KW-0472">Membrane</keyword>
<keyword evidence="3" id="KW-1185">Reference proteome</keyword>
<accession>A0A437QUP1</accession>
<proteinExistence type="predicted"/>
<feature type="transmembrane region" description="Helical" evidence="1">
    <location>
        <begin position="44"/>
        <end position="68"/>
    </location>
</feature>
<protein>
    <submittedName>
        <fullName evidence="2">Uncharacterized protein</fullName>
    </submittedName>
</protein>
<comment type="caution">
    <text evidence="2">The sequence shown here is derived from an EMBL/GenBank/DDBJ whole genome shotgun (WGS) entry which is preliminary data.</text>
</comment>
<keyword evidence="1" id="KW-1133">Transmembrane helix</keyword>
<evidence type="ECO:0000313" key="3">
    <source>
        <dbReference type="Proteomes" id="UP000287447"/>
    </source>
</evidence>
<gene>
    <name evidence="2" type="ORF">EOI86_02790</name>
</gene>
<dbReference type="RefSeq" id="WP_127763612.1">
    <property type="nucleotide sequence ID" value="NZ_SADE01000001.1"/>
</dbReference>
<dbReference type="Proteomes" id="UP000287447">
    <property type="component" value="Unassembled WGS sequence"/>
</dbReference>
<reference evidence="3" key="1">
    <citation type="submission" date="2019-01" db="EMBL/GenBank/DDBJ databases">
        <title>Gri0909 isolated from a small marine red alga.</title>
        <authorList>
            <person name="Kim J."/>
            <person name="Jeong S.E."/>
            <person name="Jeon C.O."/>
        </authorList>
    </citation>
    <scope>NUCLEOTIDE SEQUENCE [LARGE SCALE GENOMIC DNA]</scope>
    <source>
        <strain evidence="3">Gri0909</strain>
    </source>
</reference>
<evidence type="ECO:0000256" key="1">
    <source>
        <dbReference type="SAM" id="Phobius"/>
    </source>
</evidence>
<dbReference type="EMBL" id="SADE01000001">
    <property type="protein sequence ID" value="RVU38240.1"/>
    <property type="molecule type" value="Genomic_DNA"/>
</dbReference>